<dbReference type="Pfam" id="PF00510">
    <property type="entry name" value="COX3"/>
    <property type="match status" value="1"/>
</dbReference>
<keyword evidence="19" id="KW-1185">Reference proteome</keyword>
<dbReference type="FunFam" id="1.20.120.80:FF:000001">
    <property type="entry name" value="Cytochrome (Ubi)quinol oxidase subunit III"/>
    <property type="match status" value="1"/>
</dbReference>
<evidence type="ECO:0000256" key="8">
    <source>
        <dbReference type="ARBA" id="ARBA00023002"/>
    </source>
</evidence>
<comment type="similarity">
    <text evidence="2 15">Belongs to the cytochrome c oxidase subunit 3 family.</text>
</comment>
<evidence type="ECO:0000256" key="11">
    <source>
        <dbReference type="ARBA" id="ARBA00030072"/>
    </source>
</evidence>
<dbReference type="InterPro" id="IPR033946">
    <property type="entry name" value="Ubiquinol_oxase_su3_dom"/>
</dbReference>
<accession>A0A4R0YV23</accession>
<sequence length="212" mass="22693">MAREAPMSAEALTLDASLSDDDSGSPTRQHVTAFGFYIYLLSDGILFATLFAAFAVLRNATDGGPDAHELFGSRNALIETIVLLSSTLTCGLAMLAADGRKGFLAVAGFLATAVLGVTFLSLELHEFADLITRGAGPDRSAFLSSFFTLVSAHGMHVAVGLLWLGILIVQLLGRGFTPAMMRRLLCFSLFWHVLDVVWIGVFTFVYLIGGNL</sequence>
<comment type="function">
    <text evidence="10">Cytochrome bo(3) ubiquinol terminal oxidase is the component of the aerobic respiratory chain of E.coli that predominates when cells are grown at high aeration. Has proton pump activity across the membrane in addition to electron transfer, pumping 2 protons/electron.</text>
</comment>
<dbReference type="PANTHER" id="PTHR11403:SF2">
    <property type="entry name" value="CYTOCHROME BO(3) UBIQUINOL OXIDASE SUBUNIT 3"/>
    <property type="match status" value="1"/>
</dbReference>
<keyword evidence="6 15" id="KW-0812">Transmembrane</keyword>
<dbReference type="InterPro" id="IPR024791">
    <property type="entry name" value="Cyt_c/ubiquinol_Oxase_su3"/>
</dbReference>
<feature type="transmembrane region" description="Helical" evidence="16">
    <location>
        <begin position="77"/>
        <end position="96"/>
    </location>
</feature>
<keyword evidence="7 16" id="KW-1133">Transmembrane helix</keyword>
<dbReference type="Proteomes" id="UP000291822">
    <property type="component" value="Unassembled WGS sequence"/>
</dbReference>
<evidence type="ECO:0000259" key="17">
    <source>
        <dbReference type="PROSITE" id="PS50253"/>
    </source>
</evidence>
<dbReference type="GO" id="GO:0004129">
    <property type="term" value="F:cytochrome-c oxidase activity"/>
    <property type="evidence" value="ECO:0007669"/>
    <property type="project" value="InterPro"/>
</dbReference>
<evidence type="ECO:0000256" key="1">
    <source>
        <dbReference type="ARBA" id="ARBA00004651"/>
    </source>
</evidence>
<evidence type="ECO:0000256" key="3">
    <source>
        <dbReference type="ARBA" id="ARBA00011700"/>
    </source>
</evidence>
<evidence type="ECO:0000256" key="16">
    <source>
        <dbReference type="SAM" id="Phobius"/>
    </source>
</evidence>
<dbReference type="GO" id="GO:0019646">
    <property type="term" value="P:aerobic electron transport chain"/>
    <property type="evidence" value="ECO:0007669"/>
    <property type="project" value="InterPro"/>
</dbReference>
<dbReference type="AlphaFoldDB" id="A0A4R0YV23"/>
<evidence type="ECO:0000256" key="10">
    <source>
        <dbReference type="ARBA" id="ARBA00025694"/>
    </source>
</evidence>
<evidence type="ECO:0000256" key="12">
    <source>
        <dbReference type="ARBA" id="ARBA00031884"/>
    </source>
</evidence>
<dbReference type="CDD" id="cd02863">
    <property type="entry name" value="Ubiquinol_oxidase_III"/>
    <property type="match status" value="1"/>
</dbReference>
<evidence type="ECO:0000256" key="14">
    <source>
        <dbReference type="ARBA" id="ARBA00032717"/>
    </source>
</evidence>
<feature type="transmembrane region" description="Helical" evidence="16">
    <location>
        <begin position="103"/>
        <end position="122"/>
    </location>
</feature>
<feature type="domain" description="Heme-copper oxidase subunit III family profile" evidence="17">
    <location>
        <begin position="1"/>
        <end position="210"/>
    </location>
</feature>
<evidence type="ECO:0000256" key="6">
    <source>
        <dbReference type="ARBA" id="ARBA00022692"/>
    </source>
</evidence>
<comment type="caution">
    <text evidence="18">The sequence shown here is derived from an EMBL/GenBank/DDBJ whole genome shotgun (WGS) entry which is preliminary data.</text>
</comment>
<evidence type="ECO:0000256" key="4">
    <source>
        <dbReference type="ARBA" id="ARBA00014687"/>
    </source>
</evidence>
<feature type="transmembrane region" description="Helical" evidence="16">
    <location>
        <begin position="184"/>
        <end position="208"/>
    </location>
</feature>
<evidence type="ECO:0000256" key="15">
    <source>
        <dbReference type="RuleBase" id="RU003376"/>
    </source>
</evidence>
<dbReference type="InterPro" id="IPR013833">
    <property type="entry name" value="Cyt_c_oxidase_su3_a-hlx"/>
</dbReference>
<dbReference type="PROSITE" id="PS50253">
    <property type="entry name" value="COX3"/>
    <property type="match status" value="1"/>
</dbReference>
<dbReference type="Gene3D" id="1.20.120.80">
    <property type="entry name" value="Cytochrome c oxidase, subunit III, four-helix bundle"/>
    <property type="match status" value="1"/>
</dbReference>
<dbReference type="InterPro" id="IPR035973">
    <property type="entry name" value="Cyt_c_oxidase_su3-like_sf"/>
</dbReference>
<dbReference type="PANTHER" id="PTHR11403">
    <property type="entry name" value="CYTOCHROME C OXIDASE SUBUNIT III"/>
    <property type="match status" value="1"/>
</dbReference>
<keyword evidence="9 16" id="KW-0472">Membrane</keyword>
<comment type="subcellular location">
    <subcellularLocation>
        <location evidence="1 15">Cell membrane</location>
        <topology evidence="1 15">Multi-pass membrane protein</topology>
    </subcellularLocation>
</comment>
<keyword evidence="8" id="KW-0560">Oxidoreductase</keyword>
<dbReference type="GO" id="GO:0016491">
    <property type="term" value="F:oxidoreductase activity"/>
    <property type="evidence" value="ECO:0007669"/>
    <property type="project" value="UniProtKB-KW"/>
</dbReference>
<feature type="transmembrane region" description="Helical" evidence="16">
    <location>
        <begin position="36"/>
        <end position="57"/>
    </location>
</feature>
<protein>
    <recommendedName>
        <fullName evidence="4">Cytochrome bo(3) ubiquinol oxidase subunit 3</fullName>
    </recommendedName>
    <alternativeName>
        <fullName evidence="13">Cytochrome o ubiquinol oxidase subunit 3</fullName>
    </alternativeName>
    <alternativeName>
        <fullName evidence="11">Oxidase bo(3) subunit 3</fullName>
    </alternativeName>
    <alternativeName>
        <fullName evidence="14">Ubiquinol oxidase polypeptide III</fullName>
    </alternativeName>
    <alternativeName>
        <fullName evidence="12">Ubiquinol oxidase subunit 3</fullName>
    </alternativeName>
</protein>
<evidence type="ECO:0000313" key="18">
    <source>
        <dbReference type="EMBL" id="TCI10170.1"/>
    </source>
</evidence>
<dbReference type="GO" id="GO:0005886">
    <property type="term" value="C:plasma membrane"/>
    <property type="evidence" value="ECO:0007669"/>
    <property type="project" value="UniProtKB-SubCell"/>
</dbReference>
<evidence type="ECO:0000256" key="5">
    <source>
        <dbReference type="ARBA" id="ARBA00022475"/>
    </source>
</evidence>
<evidence type="ECO:0000313" key="19">
    <source>
        <dbReference type="Proteomes" id="UP000291822"/>
    </source>
</evidence>
<reference evidence="18 19" key="1">
    <citation type="submission" date="2019-02" db="EMBL/GenBank/DDBJ databases">
        <title>Dyella amyloliquefaciens sp. nov., isolated from forest soil.</title>
        <authorList>
            <person name="Gao Z.-H."/>
            <person name="Qiu L.-H."/>
        </authorList>
    </citation>
    <scope>NUCLEOTIDE SEQUENCE [LARGE SCALE GENOMIC DNA]</scope>
    <source>
        <strain evidence="18 19">KACC 12747</strain>
    </source>
</reference>
<dbReference type="InterPro" id="IPR000298">
    <property type="entry name" value="Cyt_c_oxidase-like_su3"/>
</dbReference>
<feature type="transmembrane region" description="Helical" evidence="16">
    <location>
        <begin position="142"/>
        <end position="172"/>
    </location>
</feature>
<evidence type="ECO:0000256" key="9">
    <source>
        <dbReference type="ARBA" id="ARBA00023136"/>
    </source>
</evidence>
<dbReference type="SUPFAM" id="SSF81452">
    <property type="entry name" value="Cytochrome c oxidase subunit III-like"/>
    <property type="match status" value="1"/>
</dbReference>
<name>A0A4R0YV23_9GAMM</name>
<evidence type="ECO:0000256" key="13">
    <source>
        <dbReference type="ARBA" id="ARBA00032189"/>
    </source>
</evidence>
<dbReference type="EMBL" id="SJTG01000002">
    <property type="protein sequence ID" value="TCI10170.1"/>
    <property type="molecule type" value="Genomic_DNA"/>
</dbReference>
<organism evidence="18 19">
    <name type="scientific">Dyella soli</name>
    <dbReference type="NCBI Taxonomy" id="522319"/>
    <lineage>
        <taxon>Bacteria</taxon>
        <taxon>Pseudomonadati</taxon>
        <taxon>Pseudomonadota</taxon>
        <taxon>Gammaproteobacteria</taxon>
        <taxon>Lysobacterales</taxon>
        <taxon>Rhodanobacteraceae</taxon>
        <taxon>Dyella</taxon>
    </lineage>
</organism>
<gene>
    <name evidence="18" type="ORF">EZM97_14745</name>
</gene>
<evidence type="ECO:0000256" key="7">
    <source>
        <dbReference type="ARBA" id="ARBA00022989"/>
    </source>
</evidence>
<evidence type="ECO:0000256" key="2">
    <source>
        <dbReference type="ARBA" id="ARBA00010581"/>
    </source>
</evidence>
<proteinExistence type="inferred from homology"/>
<comment type="subunit">
    <text evidence="3">Heterooctamer of two A chains, two B chains, two C chains and two D chains.</text>
</comment>
<keyword evidence="5" id="KW-1003">Cell membrane</keyword>